<sequence>MLKSPRKTQKTQKIFENNFFATKHPHFSVFFVPLKSAYFWFPWIDKNVLPYILDI</sequence>
<accession>A0A1R4HH20</accession>
<organism evidence="1 2">
    <name type="scientific">Crenothrix polyspora</name>
    <dbReference type="NCBI Taxonomy" id="360316"/>
    <lineage>
        <taxon>Bacteria</taxon>
        <taxon>Pseudomonadati</taxon>
        <taxon>Pseudomonadota</taxon>
        <taxon>Gammaproteobacteria</taxon>
        <taxon>Methylococcales</taxon>
        <taxon>Crenotrichaceae</taxon>
        <taxon>Crenothrix</taxon>
    </lineage>
</organism>
<dbReference type="Proteomes" id="UP000195442">
    <property type="component" value="Unassembled WGS sequence"/>
</dbReference>
<proteinExistence type="predicted"/>
<name>A0A1R4HH20_9GAMM</name>
<keyword evidence="2" id="KW-1185">Reference proteome</keyword>
<gene>
    <name evidence="1" type="ORF">CRENPOLYSF2_60007</name>
</gene>
<reference evidence="2" key="1">
    <citation type="submission" date="2017-02" db="EMBL/GenBank/DDBJ databases">
        <authorList>
            <person name="Daims H."/>
        </authorList>
    </citation>
    <scope>NUCLEOTIDE SEQUENCE [LARGE SCALE GENOMIC DNA]</scope>
</reference>
<dbReference type="EMBL" id="FUKJ01000424">
    <property type="protein sequence ID" value="SJM95523.1"/>
    <property type="molecule type" value="Genomic_DNA"/>
</dbReference>
<protein>
    <submittedName>
        <fullName evidence="1">Uncharacterized protein</fullName>
    </submittedName>
</protein>
<evidence type="ECO:0000313" key="1">
    <source>
        <dbReference type="EMBL" id="SJM95523.1"/>
    </source>
</evidence>
<evidence type="ECO:0000313" key="2">
    <source>
        <dbReference type="Proteomes" id="UP000195442"/>
    </source>
</evidence>
<dbReference type="AlphaFoldDB" id="A0A1R4HH20"/>